<name>A0A8H4RCP8_9HELO</name>
<dbReference type="AlphaFoldDB" id="A0A8H4RCP8"/>
<evidence type="ECO:0000313" key="2">
    <source>
        <dbReference type="EMBL" id="KAF4626410.1"/>
    </source>
</evidence>
<feature type="compositionally biased region" description="Polar residues" evidence="1">
    <location>
        <begin position="12"/>
        <end position="26"/>
    </location>
</feature>
<sequence>MRNAQVRLATQRLVSSTQKTSMSRSGASKYKLDHPQTPNIPPHYLYHNTISLTTMDHDTMTDDPFPPLIPPGRNRRSKQPSPESPPTPVAGARNALQALSTTTPKKRVLGPVGFAKMALFHDNDGEDDPRAIAPSHRLGLGRGAPAVVAKRVKRVKRDKPENPSEADFTGFQHFFPGGKRPSYHPFVILERDPDIDPAVSDSEMSDPADDPNSNYHDTEWLSQPPCKQRLQVAMSFPSLDSINQNSSNATKKNSKKRAALPVQVSFLTASDLNHDGFMANRPNETSGAGFSQPLPMRRRPRTSSSGSSNVPLLKSRATTRGLPANKMTGKQVAEMQRKRLTAPIKKKMRRVDGVLGKRKRKGSESEEEMDSETEEDSWDDDDSDSGMDDTESEKESDEDVDIDESE</sequence>
<feature type="compositionally biased region" description="Basic residues" evidence="1">
    <location>
        <begin position="338"/>
        <end position="349"/>
    </location>
</feature>
<reference evidence="2 3" key="1">
    <citation type="submission" date="2020-03" db="EMBL/GenBank/DDBJ databases">
        <title>Draft Genome Sequence of Cudoniella acicularis.</title>
        <authorList>
            <person name="Buettner E."/>
            <person name="Kellner H."/>
        </authorList>
    </citation>
    <scope>NUCLEOTIDE SEQUENCE [LARGE SCALE GENOMIC DNA]</scope>
    <source>
        <strain evidence="2 3">DSM 108380</strain>
    </source>
</reference>
<evidence type="ECO:0000256" key="1">
    <source>
        <dbReference type="SAM" id="MobiDB-lite"/>
    </source>
</evidence>
<feature type="compositionally biased region" description="Acidic residues" evidence="1">
    <location>
        <begin position="365"/>
        <end position="406"/>
    </location>
</feature>
<gene>
    <name evidence="2" type="ORF">G7Y89_g11748</name>
</gene>
<feature type="region of interest" description="Disordered" evidence="1">
    <location>
        <begin position="55"/>
        <end position="91"/>
    </location>
</feature>
<protein>
    <submittedName>
        <fullName evidence="2">Uncharacterized protein</fullName>
    </submittedName>
</protein>
<evidence type="ECO:0000313" key="3">
    <source>
        <dbReference type="Proteomes" id="UP000566819"/>
    </source>
</evidence>
<feature type="region of interest" description="Disordered" evidence="1">
    <location>
        <begin position="195"/>
        <end position="221"/>
    </location>
</feature>
<proteinExistence type="predicted"/>
<dbReference type="Proteomes" id="UP000566819">
    <property type="component" value="Unassembled WGS sequence"/>
</dbReference>
<comment type="caution">
    <text evidence="2">The sequence shown here is derived from an EMBL/GenBank/DDBJ whole genome shotgun (WGS) entry which is preliminary data.</text>
</comment>
<feature type="region of interest" description="Disordered" evidence="1">
    <location>
        <begin position="277"/>
        <end position="406"/>
    </location>
</feature>
<accession>A0A8H4RCP8</accession>
<keyword evidence="3" id="KW-1185">Reference proteome</keyword>
<dbReference type="EMBL" id="JAAMPI010001157">
    <property type="protein sequence ID" value="KAF4626410.1"/>
    <property type="molecule type" value="Genomic_DNA"/>
</dbReference>
<organism evidence="2 3">
    <name type="scientific">Cudoniella acicularis</name>
    <dbReference type="NCBI Taxonomy" id="354080"/>
    <lineage>
        <taxon>Eukaryota</taxon>
        <taxon>Fungi</taxon>
        <taxon>Dikarya</taxon>
        <taxon>Ascomycota</taxon>
        <taxon>Pezizomycotina</taxon>
        <taxon>Leotiomycetes</taxon>
        <taxon>Helotiales</taxon>
        <taxon>Tricladiaceae</taxon>
        <taxon>Cudoniella</taxon>
    </lineage>
</organism>
<feature type="region of interest" description="Disordered" evidence="1">
    <location>
        <begin position="1"/>
        <end position="40"/>
    </location>
</feature>